<proteinExistence type="predicted"/>
<accession>A0A1D3CTB3</accession>
<name>A0A1D3CTB3_9EIME</name>
<evidence type="ECO:0000313" key="1">
    <source>
        <dbReference type="EMBL" id="OEH74422.1"/>
    </source>
</evidence>
<reference evidence="1 2" key="1">
    <citation type="journal article" date="2016" name="BMC Genomics">
        <title>Comparative genomics reveals Cyclospora cayetanensis possesses coccidia-like metabolism and invasion components but unique surface antigens.</title>
        <authorList>
            <person name="Liu S."/>
            <person name="Wang L."/>
            <person name="Zheng H."/>
            <person name="Xu Z."/>
            <person name="Roellig D.M."/>
            <person name="Li N."/>
            <person name="Frace M.A."/>
            <person name="Tang K."/>
            <person name="Arrowood M.J."/>
            <person name="Moss D.M."/>
            <person name="Zhang L."/>
            <person name="Feng Y."/>
            <person name="Xiao L."/>
        </authorList>
    </citation>
    <scope>NUCLEOTIDE SEQUENCE [LARGE SCALE GENOMIC DNA]</scope>
    <source>
        <strain evidence="1 2">CHN_HEN01</strain>
    </source>
</reference>
<dbReference type="AlphaFoldDB" id="A0A1D3CTB3"/>
<evidence type="ECO:0000313" key="2">
    <source>
        <dbReference type="Proteomes" id="UP000095192"/>
    </source>
</evidence>
<comment type="caution">
    <text evidence="1">The sequence shown here is derived from an EMBL/GenBank/DDBJ whole genome shotgun (WGS) entry which is preliminary data.</text>
</comment>
<dbReference type="Proteomes" id="UP000095192">
    <property type="component" value="Unassembled WGS sequence"/>
</dbReference>
<keyword evidence="2" id="KW-1185">Reference proteome</keyword>
<dbReference type="EMBL" id="JROU02002040">
    <property type="protein sequence ID" value="OEH74422.1"/>
    <property type="molecule type" value="Genomic_DNA"/>
</dbReference>
<organism evidence="1 2">
    <name type="scientific">Cyclospora cayetanensis</name>
    <dbReference type="NCBI Taxonomy" id="88456"/>
    <lineage>
        <taxon>Eukaryota</taxon>
        <taxon>Sar</taxon>
        <taxon>Alveolata</taxon>
        <taxon>Apicomplexa</taxon>
        <taxon>Conoidasida</taxon>
        <taxon>Coccidia</taxon>
        <taxon>Eucoccidiorida</taxon>
        <taxon>Eimeriorina</taxon>
        <taxon>Eimeriidae</taxon>
        <taxon>Cyclospora</taxon>
    </lineage>
</organism>
<protein>
    <submittedName>
        <fullName evidence="1">Superoxide dismutase</fullName>
    </submittedName>
</protein>
<sequence length="274" mass="30083">MEEGGHVMQWLYTQAAVGGLSACEGEQLQQKLLHGLQQRQLGASELLHAAAAAAAHSRYPSEMLVVQLSRHFLLRLGGADLLQRQDNHQQHAELPPQPVLQQPQVTEILLQFLLMQRFGAPGMEGFPVAFCVHAVLLPSLPRLPAATLLRLLMGALELLSPSAPRRVLRQREKQQQSFEALLLLAVHAAETVAERHASRLQQQQLVVLMKALAYLAHTSASSSADASGSSSSVTLSTALLSEQRMRLRSCALRAYPSRLAFVRGPTLPRWQVEP</sequence>
<dbReference type="InParanoid" id="A0A1D3CTB3"/>
<dbReference type="VEuPathDB" id="ToxoDB:cyc_07353"/>
<gene>
    <name evidence="1" type="ORF">cyc_07353</name>
</gene>